<dbReference type="GO" id="GO:0008270">
    <property type="term" value="F:zinc ion binding"/>
    <property type="evidence" value="ECO:0007669"/>
    <property type="project" value="UniProtKB-KW"/>
</dbReference>
<evidence type="ECO:0000256" key="2">
    <source>
        <dbReference type="ARBA" id="ARBA00022771"/>
    </source>
</evidence>
<organism evidence="6 7">
    <name type="scientific">Bythopirellula goksoeyrii</name>
    <dbReference type="NCBI Taxonomy" id="1400387"/>
    <lineage>
        <taxon>Bacteria</taxon>
        <taxon>Pseudomonadati</taxon>
        <taxon>Planctomycetota</taxon>
        <taxon>Planctomycetia</taxon>
        <taxon>Pirellulales</taxon>
        <taxon>Lacipirellulaceae</taxon>
        <taxon>Bythopirellula</taxon>
    </lineage>
</organism>
<reference evidence="6 7" key="1">
    <citation type="submission" date="2019-08" db="EMBL/GenBank/DDBJ databases">
        <title>Deep-cultivation of Planctomycetes and their phenomic and genomic characterization uncovers novel biology.</title>
        <authorList>
            <person name="Wiegand S."/>
            <person name="Jogler M."/>
            <person name="Boedeker C."/>
            <person name="Pinto D."/>
            <person name="Vollmers J."/>
            <person name="Rivas-Marin E."/>
            <person name="Kohn T."/>
            <person name="Peeters S.H."/>
            <person name="Heuer A."/>
            <person name="Rast P."/>
            <person name="Oberbeckmann S."/>
            <person name="Bunk B."/>
            <person name="Jeske O."/>
            <person name="Meyerdierks A."/>
            <person name="Storesund J.E."/>
            <person name="Kallscheuer N."/>
            <person name="Luecker S."/>
            <person name="Lage O.M."/>
            <person name="Pohl T."/>
            <person name="Merkel B.J."/>
            <person name="Hornburger P."/>
            <person name="Mueller R.-W."/>
            <person name="Bruemmer F."/>
            <person name="Labrenz M."/>
            <person name="Spormann A.M."/>
            <person name="Op den Camp H."/>
            <person name="Overmann J."/>
            <person name="Amann R."/>
            <person name="Jetten M.S.M."/>
            <person name="Mascher T."/>
            <person name="Medema M.H."/>
            <person name="Devos D.P."/>
            <person name="Kaster A.-K."/>
            <person name="Ovreas L."/>
            <person name="Rohde M."/>
            <person name="Galperin M.Y."/>
            <person name="Jogler C."/>
        </authorList>
    </citation>
    <scope>NUCLEOTIDE SEQUENCE [LARGE SCALE GENOMIC DNA]</scope>
    <source>
        <strain evidence="6 7">Pr1d</strain>
    </source>
</reference>
<gene>
    <name evidence="6" type="primary">yocK</name>
    <name evidence="6" type="ORF">Pr1d_39350</name>
</gene>
<evidence type="ECO:0000256" key="3">
    <source>
        <dbReference type="ARBA" id="ARBA00022833"/>
    </source>
</evidence>
<protein>
    <submittedName>
        <fullName evidence="6">General stress protein 16O</fullName>
    </submittedName>
</protein>
<dbReference type="SUPFAM" id="SSF109635">
    <property type="entry name" value="DnaK suppressor protein DksA, alpha-hairpin domain"/>
    <property type="match status" value="1"/>
</dbReference>
<keyword evidence="1" id="KW-0479">Metal-binding</keyword>
<feature type="zinc finger region" description="dksA C4-type" evidence="4">
    <location>
        <begin position="85"/>
        <end position="109"/>
    </location>
</feature>
<dbReference type="EMBL" id="CP042913">
    <property type="protein sequence ID" value="QEG36620.1"/>
    <property type="molecule type" value="Genomic_DNA"/>
</dbReference>
<evidence type="ECO:0000256" key="1">
    <source>
        <dbReference type="ARBA" id="ARBA00022723"/>
    </source>
</evidence>
<dbReference type="KEGG" id="bgok:Pr1d_39350"/>
<dbReference type="PANTHER" id="PTHR33823:SF4">
    <property type="entry name" value="GENERAL STRESS PROTEIN 16O"/>
    <property type="match status" value="1"/>
</dbReference>
<dbReference type="PROSITE" id="PS01102">
    <property type="entry name" value="ZF_DKSA_1"/>
    <property type="match status" value="1"/>
</dbReference>
<proteinExistence type="predicted"/>
<sequence>MARKDSILKLRELLVYRRDALRKALAGDLSMLKSLPEQTGGDVVDAALDAAQDEISSQLAEVESRELAQIESSLERMREGTYGQCEVCEGKIPLARLNALPYAITCIDCQRASESGGGGSVSNNWGSLVDSDFSYTD</sequence>
<dbReference type="Proteomes" id="UP000323917">
    <property type="component" value="Chromosome"/>
</dbReference>
<keyword evidence="2" id="KW-0863">Zinc-finger</keyword>
<dbReference type="PANTHER" id="PTHR33823">
    <property type="entry name" value="RNA POLYMERASE-BINDING TRANSCRIPTION FACTOR DKSA-RELATED"/>
    <property type="match status" value="1"/>
</dbReference>
<evidence type="ECO:0000313" key="7">
    <source>
        <dbReference type="Proteomes" id="UP000323917"/>
    </source>
</evidence>
<dbReference type="Pfam" id="PF01258">
    <property type="entry name" value="zf-dskA_traR"/>
    <property type="match status" value="1"/>
</dbReference>
<dbReference type="InterPro" id="IPR020458">
    <property type="entry name" value="Znf_DskA_TraR_CS"/>
</dbReference>
<dbReference type="AlphaFoldDB" id="A0A5B9QG23"/>
<dbReference type="RefSeq" id="WP_148074942.1">
    <property type="nucleotide sequence ID" value="NZ_CP042913.1"/>
</dbReference>
<dbReference type="OrthoDB" id="9811543at2"/>
<accession>A0A5B9QG23</accession>
<dbReference type="PROSITE" id="PS51128">
    <property type="entry name" value="ZF_DKSA_2"/>
    <property type="match status" value="1"/>
</dbReference>
<dbReference type="SUPFAM" id="SSF57716">
    <property type="entry name" value="Glucocorticoid receptor-like (DNA-binding domain)"/>
    <property type="match status" value="1"/>
</dbReference>
<feature type="domain" description="Zinc finger DksA/TraR C4-type" evidence="5">
    <location>
        <begin position="80"/>
        <end position="114"/>
    </location>
</feature>
<evidence type="ECO:0000313" key="6">
    <source>
        <dbReference type="EMBL" id="QEG36620.1"/>
    </source>
</evidence>
<dbReference type="InterPro" id="IPR037187">
    <property type="entry name" value="DnaK_N"/>
</dbReference>
<keyword evidence="3" id="KW-0862">Zinc</keyword>
<evidence type="ECO:0000256" key="4">
    <source>
        <dbReference type="PROSITE-ProRule" id="PRU00510"/>
    </source>
</evidence>
<keyword evidence="7" id="KW-1185">Reference proteome</keyword>
<dbReference type="Gene3D" id="1.20.120.910">
    <property type="entry name" value="DksA, coiled-coil domain"/>
    <property type="match status" value="1"/>
</dbReference>
<evidence type="ECO:0000259" key="5">
    <source>
        <dbReference type="Pfam" id="PF01258"/>
    </source>
</evidence>
<dbReference type="InterPro" id="IPR000962">
    <property type="entry name" value="Znf_DskA_TraR"/>
</dbReference>
<name>A0A5B9QG23_9BACT</name>